<dbReference type="RefSeq" id="WP_146852610.1">
    <property type="nucleotide sequence ID" value="NZ_BKAG01000031.1"/>
</dbReference>
<gene>
    <name evidence="1" type="ORF">BGE01nite_38450</name>
</gene>
<protein>
    <recommendedName>
        <fullName evidence="3">Addiction module protein</fullName>
    </recommendedName>
</protein>
<name>A0A512MCT8_9BACT</name>
<keyword evidence="2" id="KW-1185">Reference proteome</keyword>
<evidence type="ECO:0008006" key="3">
    <source>
        <dbReference type="Google" id="ProtNLM"/>
    </source>
</evidence>
<proteinExistence type="predicted"/>
<evidence type="ECO:0000313" key="1">
    <source>
        <dbReference type="EMBL" id="GEP44554.1"/>
    </source>
</evidence>
<dbReference type="Proteomes" id="UP000321577">
    <property type="component" value="Unassembled WGS sequence"/>
</dbReference>
<dbReference type="InterPro" id="IPR013406">
    <property type="entry name" value="CHP02574_addiction_mod"/>
</dbReference>
<dbReference type="EMBL" id="BKAG01000031">
    <property type="protein sequence ID" value="GEP44554.1"/>
    <property type="molecule type" value="Genomic_DNA"/>
</dbReference>
<reference evidence="1 2" key="1">
    <citation type="submission" date="2019-07" db="EMBL/GenBank/DDBJ databases">
        <title>Whole genome shotgun sequence of Brevifollis gellanilyticus NBRC 108608.</title>
        <authorList>
            <person name="Hosoyama A."/>
            <person name="Uohara A."/>
            <person name="Ohji S."/>
            <person name="Ichikawa N."/>
        </authorList>
    </citation>
    <scope>NUCLEOTIDE SEQUENCE [LARGE SCALE GENOMIC DNA]</scope>
    <source>
        <strain evidence="1 2">NBRC 108608</strain>
    </source>
</reference>
<comment type="caution">
    <text evidence="1">The sequence shown here is derived from an EMBL/GenBank/DDBJ whole genome shotgun (WGS) entry which is preliminary data.</text>
</comment>
<dbReference type="OrthoDB" id="489225at2"/>
<organism evidence="1 2">
    <name type="scientific">Brevifollis gellanilyticus</name>
    <dbReference type="NCBI Taxonomy" id="748831"/>
    <lineage>
        <taxon>Bacteria</taxon>
        <taxon>Pseudomonadati</taxon>
        <taxon>Verrucomicrobiota</taxon>
        <taxon>Verrucomicrobiia</taxon>
        <taxon>Verrucomicrobiales</taxon>
        <taxon>Verrucomicrobiaceae</taxon>
    </lineage>
</organism>
<evidence type="ECO:0000313" key="2">
    <source>
        <dbReference type="Proteomes" id="UP000321577"/>
    </source>
</evidence>
<accession>A0A512MCT8</accession>
<sequence length="79" mass="8846">MTAVAAKLLPLLEPLEVSDRAELAAWLIHSIDDGPEEPAEGYEEAWDKVIERRSEEIRSGVAVGIPAEEVFAEIRRKYL</sequence>
<dbReference type="AlphaFoldDB" id="A0A512MCT8"/>
<dbReference type="Pfam" id="PF09720">
    <property type="entry name" value="Unstab_antitox"/>
    <property type="match status" value="1"/>
</dbReference>